<name>A0ABW0VS46_9BACL</name>
<protein>
    <submittedName>
        <fullName evidence="2">GNAT family N-acetyltransferase</fullName>
        <ecNumber evidence="2">2.3.-.-</ecNumber>
    </submittedName>
</protein>
<sequence>MKVKLLSGAEWMNVKEKIITFAVRFGDSRLTPAGIAVLRELSPSLLINDKSESAVAVALEDGKLAGFAAAVEAGERACLIVVHPQRRGQGLATSLLLALQIRCSRLTCSVAADNPASMQACFRAHMKAVSMHSGPTGKPTLRFES</sequence>
<evidence type="ECO:0000259" key="1">
    <source>
        <dbReference type="PROSITE" id="PS51186"/>
    </source>
</evidence>
<dbReference type="CDD" id="cd04301">
    <property type="entry name" value="NAT_SF"/>
    <property type="match status" value="1"/>
</dbReference>
<dbReference type="SUPFAM" id="SSF55729">
    <property type="entry name" value="Acyl-CoA N-acyltransferases (Nat)"/>
    <property type="match status" value="1"/>
</dbReference>
<dbReference type="GO" id="GO:0016746">
    <property type="term" value="F:acyltransferase activity"/>
    <property type="evidence" value="ECO:0007669"/>
    <property type="project" value="UniProtKB-KW"/>
</dbReference>
<dbReference type="InterPro" id="IPR000182">
    <property type="entry name" value="GNAT_dom"/>
</dbReference>
<dbReference type="Pfam" id="PF13673">
    <property type="entry name" value="Acetyltransf_10"/>
    <property type="match status" value="1"/>
</dbReference>
<comment type="caution">
    <text evidence="2">The sequence shown here is derived from an EMBL/GenBank/DDBJ whole genome shotgun (WGS) entry which is preliminary data.</text>
</comment>
<dbReference type="Gene3D" id="3.40.630.30">
    <property type="match status" value="1"/>
</dbReference>
<dbReference type="EMBL" id="JBHSOW010000005">
    <property type="protein sequence ID" value="MFC5647619.1"/>
    <property type="molecule type" value="Genomic_DNA"/>
</dbReference>
<gene>
    <name evidence="2" type="ORF">ACFPYJ_00450</name>
</gene>
<keyword evidence="3" id="KW-1185">Reference proteome</keyword>
<evidence type="ECO:0000313" key="3">
    <source>
        <dbReference type="Proteomes" id="UP001596047"/>
    </source>
</evidence>
<feature type="domain" description="N-acetyltransferase" evidence="1">
    <location>
        <begin position="9"/>
        <end position="145"/>
    </location>
</feature>
<keyword evidence="2" id="KW-0808">Transferase</keyword>
<reference evidence="3" key="1">
    <citation type="journal article" date="2019" name="Int. J. Syst. Evol. Microbiol.">
        <title>The Global Catalogue of Microorganisms (GCM) 10K type strain sequencing project: providing services to taxonomists for standard genome sequencing and annotation.</title>
        <authorList>
            <consortium name="The Broad Institute Genomics Platform"/>
            <consortium name="The Broad Institute Genome Sequencing Center for Infectious Disease"/>
            <person name="Wu L."/>
            <person name="Ma J."/>
        </authorList>
    </citation>
    <scope>NUCLEOTIDE SEQUENCE [LARGE SCALE GENOMIC DNA]</scope>
    <source>
        <strain evidence="3">CGMCC 1.3240</strain>
    </source>
</reference>
<keyword evidence="2" id="KW-0012">Acyltransferase</keyword>
<dbReference type="EC" id="2.3.-.-" evidence="2"/>
<proteinExistence type="predicted"/>
<organism evidence="2 3">
    <name type="scientific">Paenibacillus solisilvae</name>
    <dbReference type="NCBI Taxonomy" id="2486751"/>
    <lineage>
        <taxon>Bacteria</taxon>
        <taxon>Bacillati</taxon>
        <taxon>Bacillota</taxon>
        <taxon>Bacilli</taxon>
        <taxon>Bacillales</taxon>
        <taxon>Paenibacillaceae</taxon>
        <taxon>Paenibacillus</taxon>
    </lineage>
</organism>
<dbReference type="PROSITE" id="PS51186">
    <property type="entry name" value="GNAT"/>
    <property type="match status" value="1"/>
</dbReference>
<dbReference type="RefSeq" id="WP_379186070.1">
    <property type="nucleotide sequence ID" value="NZ_JBHSOW010000005.1"/>
</dbReference>
<evidence type="ECO:0000313" key="2">
    <source>
        <dbReference type="EMBL" id="MFC5647619.1"/>
    </source>
</evidence>
<dbReference type="InterPro" id="IPR016181">
    <property type="entry name" value="Acyl_CoA_acyltransferase"/>
</dbReference>
<accession>A0ABW0VS46</accession>
<dbReference type="Proteomes" id="UP001596047">
    <property type="component" value="Unassembled WGS sequence"/>
</dbReference>